<organism evidence="3 4">
    <name type="scientific">Paraclostridium ghonii</name>
    <dbReference type="NCBI Taxonomy" id="29358"/>
    <lineage>
        <taxon>Bacteria</taxon>
        <taxon>Bacillati</taxon>
        <taxon>Bacillota</taxon>
        <taxon>Clostridia</taxon>
        <taxon>Peptostreptococcales</taxon>
        <taxon>Peptostreptococcaceae</taxon>
        <taxon>Paraclostridium</taxon>
    </lineage>
</organism>
<dbReference type="Proteomes" id="UP001232584">
    <property type="component" value="Unassembled WGS sequence"/>
</dbReference>
<evidence type="ECO:0000256" key="1">
    <source>
        <dbReference type="ARBA" id="ARBA00038240"/>
    </source>
</evidence>
<sequence>MDKNNDLILLKALNVFDINTSDIKTNEIGNSTNLIYDIENNNNQYILRISKQTYEYLPQYEAEIDYLNYLFIKGINVSEVIPSINNKLVEVIVYNNEHYFISLFTKANGHHPQIDNLDEWNEELFYQWGKTMGKIHFVTKDYKYPTHEVKRKQWNEDIYFKETYDLSKSDYELAEIWTKIVNEIDELPKDKNSYGIIHNDFHQYNFFIYNDKITVFDFDDCLYSWYICDIAIAIYHSLQTISVTNKNERESFEIKFIENFIKGYLSENYISKEWLKKIPLFLEYRRICSYKFFLKLWDDNELSEFQKEYLSNMRYNIVNRLYYNKIEFDM</sequence>
<dbReference type="InterPro" id="IPR011009">
    <property type="entry name" value="Kinase-like_dom_sf"/>
</dbReference>
<dbReference type="PANTHER" id="PTHR21064">
    <property type="entry name" value="AMINOGLYCOSIDE PHOSPHOTRANSFERASE DOMAIN-CONTAINING PROTEIN-RELATED"/>
    <property type="match status" value="1"/>
</dbReference>
<comment type="similarity">
    <text evidence="1">Belongs to the pseudomonas-type ThrB family.</text>
</comment>
<evidence type="ECO:0000313" key="4">
    <source>
        <dbReference type="Proteomes" id="UP001232584"/>
    </source>
</evidence>
<dbReference type="EMBL" id="JAUSWG010000009">
    <property type="protein sequence ID" value="MDQ0557174.1"/>
    <property type="molecule type" value="Genomic_DNA"/>
</dbReference>
<dbReference type="SUPFAM" id="SSF56112">
    <property type="entry name" value="Protein kinase-like (PK-like)"/>
    <property type="match status" value="1"/>
</dbReference>
<accession>A0ABU0N1Y9</accession>
<dbReference type="GO" id="GO:0016301">
    <property type="term" value="F:kinase activity"/>
    <property type="evidence" value="ECO:0007669"/>
    <property type="project" value="UniProtKB-KW"/>
</dbReference>
<name>A0ABU0N1Y9_9FIRM</name>
<dbReference type="InterPro" id="IPR002575">
    <property type="entry name" value="Aminoglycoside_PTrfase"/>
</dbReference>
<keyword evidence="3" id="KW-0808">Transferase</keyword>
<keyword evidence="4" id="KW-1185">Reference proteome</keyword>
<dbReference type="Pfam" id="PF01636">
    <property type="entry name" value="APH"/>
    <property type="match status" value="1"/>
</dbReference>
<protein>
    <submittedName>
        <fullName evidence="3">Ser/Thr protein kinase RdoA (MazF antagonist)</fullName>
    </submittedName>
</protein>
<evidence type="ECO:0000259" key="2">
    <source>
        <dbReference type="Pfam" id="PF01636"/>
    </source>
</evidence>
<proteinExistence type="inferred from homology"/>
<reference evidence="3 4" key="1">
    <citation type="submission" date="2023-07" db="EMBL/GenBank/DDBJ databases">
        <title>Genomic Encyclopedia of Type Strains, Phase IV (KMG-IV): sequencing the most valuable type-strain genomes for metagenomic binning, comparative biology and taxonomic classification.</title>
        <authorList>
            <person name="Goeker M."/>
        </authorList>
    </citation>
    <scope>NUCLEOTIDE SEQUENCE [LARGE SCALE GENOMIC DNA]</scope>
    <source>
        <strain evidence="3 4">DSM 15049</strain>
    </source>
</reference>
<dbReference type="InterPro" id="IPR050249">
    <property type="entry name" value="Pseudomonas-type_ThrB"/>
</dbReference>
<feature type="domain" description="Aminoglycoside phosphotransferase" evidence="2">
    <location>
        <begin position="31"/>
        <end position="236"/>
    </location>
</feature>
<evidence type="ECO:0000313" key="3">
    <source>
        <dbReference type="EMBL" id="MDQ0557174.1"/>
    </source>
</evidence>
<dbReference type="Gene3D" id="3.90.1200.10">
    <property type="match status" value="1"/>
</dbReference>
<gene>
    <name evidence="3" type="ORF">QOZ92_002292</name>
</gene>
<dbReference type="RefSeq" id="WP_307507893.1">
    <property type="nucleotide sequence ID" value="NZ_BAAACE010000012.1"/>
</dbReference>
<keyword evidence="3" id="KW-0418">Kinase</keyword>
<comment type="caution">
    <text evidence="3">The sequence shown here is derived from an EMBL/GenBank/DDBJ whole genome shotgun (WGS) entry which is preliminary data.</text>
</comment>
<dbReference type="PANTHER" id="PTHR21064:SF6">
    <property type="entry name" value="AMINOGLYCOSIDE PHOSPHOTRANSFERASE DOMAIN-CONTAINING PROTEIN"/>
    <property type="match status" value="1"/>
</dbReference>